<evidence type="ECO:0000313" key="2">
    <source>
        <dbReference type="Proteomes" id="UP001500975"/>
    </source>
</evidence>
<organism evidence="1 2">
    <name type="scientific">Variovorax defluvii</name>
    <dbReference type="NCBI Taxonomy" id="913761"/>
    <lineage>
        <taxon>Bacteria</taxon>
        <taxon>Pseudomonadati</taxon>
        <taxon>Pseudomonadota</taxon>
        <taxon>Betaproteobacteria</taxon>
        <taxon>Burkholderiales</taxon>
        <taxon>Comamonadaceae</taxon>
        <taxon>Variovorax</taxon>
    </lineage>
</organism>
<dbReference type="InterPro" id="IPR028958">
    <property type="entry name" value="Imm42"/>
</dbReference>
<keyword evidence="2" id="KW-1185">Reference proteome</keyword>
<protein>
    <submittedName>
        <fullName evidence="1">Uncharacterized protein</fullName>
    </submittedName>
</protein>
<dbReference type="Pfam" id="PF15593">
    <property type="entry name" value="Imm42"/>
    <property type="match status" value="1"/>
</dbReference>
<name>A0ABP8I1W5_9BURK</name>
<dbReference type="Proteomes" id="UP001500975">
    <property type="component" value="Unassembled WGS sequence"/>
</dbReference>
<evidence type="ECO:0000313" key="1">
    <source>
        <dbReference type="EMBL" id="GAA4349551.1"/>
    </source>
</evidence>
<gene>
    <name evidence="1" type="ORF">GCM10023165_36430</name>
</gene>
<accession>A0ABP8I1W5</accession>
<dbReference type="EMBL" id="BAABGJ010000059">
    <property type="protein sequence ID" value="GAA4349551.1"/>
    <property type="molecule type" value="Genomic_DNA"/>
</dbReference>
<dbReference type="RefSeq" id="WP_345539678.1">
    <property type="nucleotide sequence ID" value="NZ_BAABGJ010000059.1"/>
</dbReference>
<sequence>MLFGDKNEFAIEAQFDTWHDKWCFGRLRIWVKGDEYGNFLDSVDLASASRWGRTFLQHSEGRMVTGLNELNASEIYTQVAGRPLLDGSGQAGVAVLDRDAFVFDDIGESSLRDKVSIVVARDSASGRERIMVKDLKTGDIRDVYLDGESCDEVVQLFCVWCESLARQGNES</sequence>
<comment type="caution">
    <text evidence="1">The sequence shown here is derived from an EMBL/GenBank/DDBJ whole genome shotgun (WGS) entry which is preliminary data.</text>
</comment>
<proteinExistence type="predicted"/>
<reference evidence="2" key="1">
    <citation type="journal article" date="2019" name="Int. J. Syst. Evol. Microbiol.">
        <title>The Global Catalogue of Microorganisms (GCM) 10K type strain sequencing project: providing services to taxonomists for standard genome sequencing and annotation.</title>
        <authorList>
            <consortium name="The Broad Institute Genomics Platform"/>
            <consortium name="The Broad Institute Genome Sequencing Center for Infectious Disease"/>
            <person name="Wu L."/>
            <person name="Ma J."/>
        </authorList>
    </citation>
    <scope>NUCLEOTIDE SEQUENCE [LARGE SCALE GENOMIC DNA]</scope>
    <source>
        <strain evidence="2">JCM 17804</strain>
    </source>
</reference>